<proteinExistence type="predicted"/>
<dbReference type="PANTHER" id="PTHR10948:SF23">
    <property type="entry name" value="TRANSPOSASE INSI FOR INSERTION SEQUENCE ELEMENT IS30A-RELATED"/>
    <property type="match status" value="1"/>
</dbReference>
<sequence length="437" mass="50711">MSKIIPGNQKHLSLEDRLFIEQSLNQGLSFKEIAKYLCKDPSTISKEVKKHRASNWYHKGSFLNKKNFCVHRYQCRKTNVCKKIILCGIKCTSCPSCNQTCKDFEKECCNRLIKAPYVCNGCSQKLHHCSIAQKYTYDARFADRKYRETLKDSRRGINLSEKEAREKDSIITPLIAKGQSPYQILVNHPELQMSVRTMYSYIDQGIFTSKNIDLKRKVTFKPRKCHKTQISNREIFHGRSYEDFLKLGLNAFVEMDTVHSCRDSQKTLLTFFFTEEKLFLAYLLNRCTKGAVKAVFDRLERRFEDVFDFQSIFEYILTDRGSEFGDPVALETNPNGIQRSSIYYCDPMRSGQKGGLEQAHTMLRMVLPKGSSFAFLTQWDVNRIVNHINSTPRESLNGDTPYQRALNRYGEDVLKALQLGSIHPDEVCLRPKLIRFK</sequence>
<gene>
    <name evidence="3" type="ORF">HXM91_05430</name>
</gene>
<reference evidence="3" key="1">
    <citation type="submission" date="2020-04" db="EMBL/GenBank/DDBJ databases">
        <title>Deep metagenomics examines the oral microbiome during advanced dental caries in children, revealing novel taxa and co-occurrences with host molecules.</title>
        <authorList>
            <person name="Baker J.L."/>
            <person name="Morton J.T."/>
            <person name="Dinis M."/>
            <person name="Alvarez R."/>
            <person name="Tran N.C."/>
            <person name="Knight R."/>
            <person name="Edlund A."/>
        </authorList>
    </citation>
    <scope>NUCLEOTIDE SEQUENCE</scope>
    <source>
        <strain evidence="3">JCVI_48_bin.5</strain>
    </source>
</reference>
<evidence type="ECO:0000256" key="1">
    <source>
        <dbReference type="ARBA" id="ARBA00023172"/>
    </source>
</evidence>
<protein>
    <submittedName>
        <fullName evidence="3">IS30 family transposase</fullName>
    </submittedName>
</protein>
<dbReference type="InterPro" id="IPR001584">
    <property type="entry name" value="Integrase_cat-core"/>
</dbReference>
<dbReference type="InterPro" id="IPR012337">
    <property type="entry name" value="RNaseH-like_sf"/>
</dbReference>
<accession>A0A930DYK2</accession>
<dbReference type="InterPro" id="IPR025246">
    <property type="entry name" value="IS30-like_HTH"/>
</dbReference>
<dbReference type="GO" id="GO:0004803">
    <property type="term" value="F:transposase activity"/>
    <property type="evidence" value="ECO:0007669"/>
    <property type="project" value="TreeGrafter"/>
</dbReference>
<dbReference type="Pfam" id="PF13936">
    <property type="entry name" value="HTH_38"/>
    <property type="match status" value="1"/>
</dbReference>
<dbReference type="GO" id="GO:0032196">
    <property type="term" value="P:transposition"/>
    <property type="evidence" value="ECO:0007669"/>
    <property type="project" value="TreeGrafter"/>
</dbReference>
<dbReference type="GO" id="GO:0005829">
    <property type="term" value="C:cytosol"/>
    <property type="evidence" value="ECO:0007669"/>
    <property type="project" value="TreeGrafter"/>
</dbReference>
<dbReference type="PROSITE" id="PS50994">
    <property type="entry name" value="INTEGRASE"/>
    <property type="match status" value="1"/>
</dbReference>
<keyword evidence="1" id="KW-0233">DNA recombination</keyword>
<name>A0A930DYK2_9FIRM</name>
<dbReference type="Proteomes" id="UP000780721">
    <property type="component" value="Unassembled WGS sequence"/>
</dbReference>
<comment type="caution">
    <text evidence="3">The sequence shown here is derived from an EMBL/GenBank/DDBJ whole genome shotgun (WGS) entry which is preliminary data.</text>
</comment>
<dbReference type="GO" id="GO:0006310">
    <property type="term" value="P:DNA recombination"/>
    <property type="evidence" value="ECO:0007669"/>
    <property type="project" value="UniProtKB-KW"/>
</dbReference>
<dbReference type="EMBL" id="JABZRB010000132">
    <property type="protein sequence ID" value="MBF1305280.1"/>
    <property type="molecule type" value="Genomic_DNA"/>
</dbReference>
<dbReference type="SUPFAM" id="SSF53098">
    <property type="entry name" value="Ribonuclease H-like"/>
    <property type="match status" value="1"/>
</dbReference>
<evidence type="ECO:0000259" key="2">
    <source>
        <dbReference type="PROSITE" id="PS50994"/>
    </source>
</evidence>
<dbReference type="InterPro" id="IPR051917">
    <property type="entry name" value="Transposase-Integrase"/>
</dbReference>
<evidence type="ECO:0000313" key="3">
    <source>
        <dbReference type="EMBL" id="MBF1305280.1"/>
    </source>
</evidence>
<dbReference type="InterPro" id="IPR036397">
    <property type="entry name" value="RNaseH_sf"/>
</dbReference>
<evidence type="ECO:0000313" key="4">
    <source>
        <dbReference type="Proteomes" id="UP000780721"/>
    </source>
</evidence>
<organism evidence="3 4">
    <name type="scientific">Oribacterium sinus</name>
    <dbReference type="NCBI Taxonomy" id="237576"/>
    <lineage>
        <taxon>Bacteria</taxon>
        <taxon>Bacillati</taxon>
        <taxon>Bacillota</taxon>
        <taxon>Clostridia</taxon>
        <taxon>Lachnospirales</taxon>
        <taxon>Lachnospiraceae</taxon>
        <taxon>Oribacterium</taxon>
    </lineage>
</organism>
<dbReference type="InterPro" id="IPR053392">
    <property type="entry name" value="Transposase_IS30-like"/>
</dbReference>
<dbReference type="GO" id="GO:0003676">
    <property type="term" value="F:nucleic acid binding"/>
    <property type="evidence" value="ECO:0007669"/>
    <property type="project" value="InterPro"/>
</dbReference>
<dbReference type="Gene3D" id="3.30.420.10">
    <property type="entry name" value="Ribonuclease H-like superfamily/Ribonuclease H"/>
    <property type="match status" value="1"/>
</dbReference>
<feature type="domain" description="Integrase catalytic" evidence="2">
    <location>
        <begin position="245"/>
        <end position="409"/>
    </location>
</feature>
<dbReference type="AlphaFoldDB" id="A0A930DYK2"/>
<dbReference type="PANTHER" id="PTHR10948">
    <property type="entry name" value="TRANSPOSASE"/>
    <property type="match status" value="1"/>
</dbReference>
<dbReference type="GO" id="GO:0015074">
    <property type="term" value="P:DNA integration"/>
    <property type="evidence" value="ECO:0007669"/>
    <property type="project" value="InterPro"/>
</dbReference>
<dbReference type="NCBIfam" id="NF033563">
    <property type="entry name" value="transpos_IS30"/>
    <property type="match status" value="1"/>
</dbReference>